<evidence type="ECO:0000313" key="4">
    <source>
        <dbReference type="Proteomes" id="UP000298416"/>
    </source>
</evidence>
<comment type="caution">
    <text evidence="3">The sequence shown here is derived from an EMBL/GenBank/DDBJ whole genome shotgun (WGS) entry which is preliminary data.</text>
</comment>
<evidence type="ECO:0000256" key="1">
    <source>
        <dbReference type="ARBA" id="ARBA00008668"/>
    </source>
</evidence>
<dbReference type="Gene3D" id="3.40.50.1110">
    <property type="entry name" value="SGNH hydrolase"/>
    <property type="match status" value="2"/>
</dbReference>
<sequence>MLDAGNNNQIPTLCRADHEPYGSDFPGKSHTGRFSNGKIPGDFLASAYGLKDLLPAYADHAVDYKDLITGISFASSCSGYSHLTALPLGVHNLDRQLWHFELVFDKMRKRFGLQKTADIVEKALFLISAGSTDIVNDYYMQPLTRAKYSLPSYIQMLLKNMEHFVKKLRLAGAKKIAVIGVPPLGCLPIDAFTNIPPFKNESGDPLRRECRDDHNSDAQQYNTNLATRVKKMAEAMHDLKIVYVDYYTPMMNMINKPYDYGFKTTTTSCCGTGAIEVGPLCNVASLMCHDHSEYVFWDSSNPTEAAYKIVAESFKDVNQLTNSTCQNKMEKNSHLPLLFLLLFISIKVIPAAAAAARPSAIYAFGDSLLDPGNNNKLPTVCRANHKPYGLDFPGRNPTGRFTNGKLPGDMLVSAFRIKDVLPAYADSTVDVYGLLTGVSFASACSGYHDVTAAEVGVLNLDKQFRNFERAFVKMEERFGLPRATATVGNSLFIISAGSSDMIDNYYLLPTTRAKYSLPAYHDMMLNNLDTLVKVRKLYKAGAKYLAIIGLPPLGCLPLDTTVFSQSSLSPSAAPQKNANLTGDLLRRECKAKHNKDATEYNAKLQVRVRRLMVAMPKLKAIYMDIFNPMMEMIDKPNQFGFKSTLEGCCGSGSVELGPLCNVASVSCNVHSEYVFWDSINPSEAAYKALTNNFRARPLRRLFPSSV</sequence>
<dbReference type="InterPro" id="IPR001087">
    <property type="entry name" value="GDSL"/>
</dbReference>
<dbReference type="PANTHER" id="PTHR45642:SF139">
    <property type="entry name" value="SGNH HYDROLASE-TYPE ESTERASE DOMAIN-CONTAINING PROTEIN"/>
    <property type="match status" value="1"/>
</dbReference>
<evidence type="ECO:0000256" key="2">
    <source>
        <dbReference type="ARBA" id="ARBA00022729"/>
    </source>
</evidence>
<gene>
    <name evidence="3" type="ORF">SASPL_138972</name>
</gene>
<keyword evidence="4" id="KW-1185">Reference proteome</keyword>
<dbReference type="InterPro" id="IPR050592">
    <property type="entry name" value="GDSL_lipolytic_enzyme"/>
</dbReference>
<keyword evidence="2" id="KW-0732">Signal</keyword>
<reference evidence="3" key="1">
    <citation type="submission" date="2018-01" db="EMBL/GenBank/DDBJ databases">
        <authorList>
            <person name="Mao J.F."/>
        </authorList>
    </citation>
    <scope>NUCLEOTIDE SEQUENCE</scope>
    <source>
        <strain evidence="3">Huo1</strain>
        <tissue evidence="3">Leaf</tissue>
    </source>
</reference>
<dbReference type="PANTHER" id="PTHR45642">
    <property type="entry name" value="GDSL ESTERASE/LIPASE EXL3"/>
    <property type="match status" value="1"/>
</dbReference>
<dbReference type="CDD" id="cd01837">
    <property type="entry name" value="SGNH_plant_lipase_like"/>
    <property type="match status" value="2"/>
</dbReference>
<dbReference type="Proteomes" id="UP000298416">
    <property type="component" value="Unassembled WGS sequence"/>
</dbReference>
<dbReference type="Pfam" id="PF00657">
    <property type="entry name" value="Lipase_GDSL"/>
    <property type="match status" value="2"/>
</dbReference>
<accession>A0A8X8WW47</accession>
<dbReference type="GO" id="GO:0016788">
    <property type="term" value="F:hydrolase activity, acting on ester bonds"/>
    <property type="evidence" value="ECO:0007669"/>
    <property type="project" value="InterPro"/>
</dbReference>
<dbReference type="InterPro" id="IPR035669">
    <property type="entry name" value="SGNH_plant_lipase-like"/>
</dbReference>
<dbReference type="EMBL" id="PNBA02000014">
    <property type="protein sequence ID" value="KAG6402100.1"/>
    <property type="molecule type" value="Genomic_DNA"/>
</dbReference>
<dbReference type="FunFam" id="3.40.50.1110:FF:000003">
    <property type="entry name" value="GDSL esterase/lipase APG"/>
    <property type="match status" value="2"/>
</dbReference>
<dbReference type="SUPFAM" id="SSF52266">
    <property type="entry name" value="SGNH hydrolase"/>
    <property type="match status" value="1"/>
</dbReference>
<dbReference type="InterPro" id="IPR036514">
    <property type="entry name" value="SGNH_hydro_sf"/>
</dbReference>
<comment type="similarity">
    <text evidence="1">Belongs to the 'GDSL' lipolytic enzyme family.</text>
</comment>
<evidence type="ECO:0008006" key="5">
    <source>
        <dbReference type="Google" id="ProtNLM"/>
    </source>
</evidence>
<protein>
    <recommendedName>
        <fullName evidence="5">GDSL esterase/lipase</fullName>
    </recommendedName>
</protein>
<proteinExistence type="inferred from homology"/>
<organism evidence="3">
    <name type="scientific">Salvia splendens</name>
    <name type="common">Scarlet sage</name>
    <dbReference type="NCBI Taxonomy" id="180675"/>
    <lineage>
        <taxon>Eukaryota</taxon>
        <taxon>Viridiplantae</taxon>
        <taxon>Streptophyta</taxon>
        <taxon>Embryophyta</taxon>
        <taxon>Tracheophyta</taxon>
        <taxon>Spermatophyta</taxon>
        <taxon>Magnoliopsida</taxon>
        <taxon>eudicotyledons</taxon>
        <taxon>Gunneridae</taxon>
        <taxon>Pentapetalae</taxon>
        <taxon>asterids</taxon>
        <taxon>lamiids</taxon>
        <taxon>Lamiales</taxon>
        <taxon>Lamiaceae</taxon>
        <taxon>Nepetoideae</taxon>
        <taxon>Mentheae</taxon>
        <taxon>Salviinae</taxon>
        <taxon>Salvia</taxon>
        <taxon>Salvia subgen. Calosphace</taxon>
        <taxon>core Calosphace</taxon>
    </lineage>
</organism>
<evidence type="ECO:0000313" key="3">
    <source>
        <dbReference type="EMBL" id="KAG6402100.1"/>
    </source>
</evidence>
<name>A0A8X8WW47_SALSN</name>
<reference evidence="3" key="2">
    <citation type="submission" date="2020-08" db="EMBL/GenBank/DDBJ databases">
        <title>Plant Genome Project.</title>
        <authorList>
            <person name="Zhang R.-G."/>
        </authorList>
    </citation>
    <scope>NUCLEOTIDE SEQUENCE</scope>
    <source>
        <strain evidence="3">Huo1</strain>
        <tissue evidence="3">Leaf</tissue>
    </source>
</reference>
<dbReference type="AlphaFoldDB" id="A0A8X8WW47"/>